<evidence type="ECO:0000313" key="9">
    <source>
        <dbReference type="Proteomes" id="UP001199916"/>
    </source>
</evidence>
<keyword evidence="9" id="KW-1185">Reference proteome</keyword>
<keyword evidence="3 6" id="KW-0812">Transmembrane</keyword>
<sequence length="422" mass="45477">MNGKDAASTSPASAALRPQASPQQTTVFRILLAISFVHLFNDSIQAVIPAIFPILKDTMNLSFTQIGWISFAINFTASLMQPVVGYAADRRPTPVLLPIGMGFTFTGVLLLAYAPNYWMVLLAVIFVGLGSAAFHPEGSRVAHMAAGMRKGLAQSIFQVGGNAGQSLAPMLTKWVFIPFGQIGALGFTIIAAAGIAVQMYVAKWYRSMLDAGYTFKKRHQARAMDPAKRKSILWATIILVVLVFVRSWYGAAIGSYYAFYLMDAYKLSLDNAQIYIFLFLAAGAVGTFFGGPLADRFGRRNLILVSIVGTVPIALALPFVTPFWAAVLLTLNGFILLSSFSVTVVYAQMLHPGNIGTVSGLITGFAFGMGGIGALVLGYFIDGWGITNVMIACGFLPILGLLTWLLPNDATLDEWAKELPED</sequence>
<dbReference type="Pfam" id="PF07690">
    <property type="entry name" value="MFS_1"/>
    <property type="match status" value="1"/>
</dbReference>
<evidence type="ECO:0000256" key="2">
    <source>
        <dbReference type="ARBA" id="ARBA00022448"/>
    </source>
</evidence>
<feature type="transmembrane region" description="Helical" evidence="6">
    <location>
        <begin position="386"/>
        <end position="407"/>
    </location>
</feature>
<protein>
    <submittedName>
        <fullName evidence="8">MFS transporter</fullName>
    </submittedName>
</protein>
<dbReference type="EMBL" id="JAJNBZ010000009">
    <property type="protein sequence ID" value="MCE5170410.1"/>
    <property type="molecule type" value="Genomic_DNA"/>
</dbReference>
<feature type="transmembrane region" description="Helical" evidence="6">
    <location>
        <begin position="302"/>
        <end position="320"/>
    </location>
</feature>
<evidence type="ECO:0000256" key="1">
    <source>
        <dbReference type="ARBA" id="ARBA00004651"/>
    </source>
</evidence>
<dbReference type="PROSITE" id="PS50850">
    <property type="entry name" value="MFS"/>
    <property type="match status" value="1"/>
</dbReference>
<evidence type="ECO:0000313" key="8">
    <source>
        <dbReference type="EMBL" id="MCE5170410.1"/>
    </source>
</evidence>
<feature type="transmembrane region" description="Helical" evidence="6">
    <location>
        <begin position="232"/>
        <end position="260"/>
    </location>
</feature>
<evidence type="ECO:0000256" key="6">
    <source>
        <dbReference type="SAM" id="Phobius"/>
    </source>
</evidence>
<feature type="transmembrane region" description="Helical" evidence="6">
    <location>
        <begin position="358"/>
        <end position="380"/>
    </location>
</feature>
<reference evidence="8 9" key="1">
    <citation type="submission" date="2021-11" db="EMBL/GenBank/DDBJ databases">
        <title>Draft genome sequence of Paenibacillus profundus YoMME, a new Gram-positive bacteria with exoelectrogenic properties.</title>
        <authorList>
            <person name="Hubenova Y."/>
            <person name="Hubenova E."/>
            <person name="Manasiev Y."/>
            <person name="Peykov S."/>
            <person name="Mitov M."/>
        </authorList>
    </citation>
    <scope>NUCLEOTIDE SEQUENCE [LARGE SCALE GENOMIC DNA]</scope>
    <source>
        <strain evidence="8 9">YoMME</strain>
    </source>
</reference>
<dbReference type="CDD" id="cd17478">
    <property type="entry name" value="MFS_FsR"/>
    <property type="match status" value="1"/>
</dbReference>
<dbReference type="PANTHER" id="PTHR43129">
    <property type="entry name" value="FOSMIDOMYCIN RESISTANCE PROTEIN"/>
    <property type="match status" value="1"/>
</dbReference>
<keyword evidence="5 6" id="KW-0472">Membrane</keyword>
<comment type="subcellular location">
    <subcellularLocation>
        <location evidence="1">Cell membrane</location>
        <topology evidence="1">Multi-pass membrane protein</topology>
    </subcellularLocation>
</comment>
<dbReference type="Proteomes" id="UP001199916">
    <property type="component" value="Unassembled WGS sequence"/>
</dbReference>
<feature type="transmembrane region" description="Helical" evidence="6">
    <location>
        <begin position="95"/>
        <end position="112"/>
    </location>
</feature>
<keyword evidence="4 6" id="KW-1133">Transmembrane helix</keyword>
<dbReference type="PROSITE" id="PS00216">
    <property type="entry name" value="SUGAR_TRANSPORT_1"/>
    <property type="match status" value="1"/>
</dbReference>
<evidence type="ECO:0000256" key="3">
    <source>
        <dbReference type="ARBA" id="ARBA00022692"/>
    </source>
</evidence>
<name>A0ABS8YIM1_9BACL</name>
<dbReference type="InterPro" id="IPR036259">
    <property type="entry name" value="MFS_trans_sf"/>
</dbReference>
<feature type="transmembrane region" description="Helical" evidence="6">
    <location>
        <begin position="182"/>
        <end position="201"/>
    </location>
</feature>
<comment type="caution">
    <text evidence="8">The sequence shown here is derived from an EMBL/GenBank/DDBJ whole genome shotgun (WGS) entry which is preliminary data.</text>
</comment>
<organism evidence="8 9">
    <name type="scientific">Paenibacillus profundus</name>
    <dbReference type="NCBI Taxonomy" id="1173085"/>
    <lineage>
        <taxon>Bacteria</taxon>
        <taxon>Bacillati</taxon>
        <taxon>Bacillota</taxon>
        <taxon>Bacilli</taxon>
        <taxon>Bacillales</taxon>
        <taxon>Paenibacillaceae</taxon>
        <taxon>Paenibacillus</taxon>
    </lineage>
</organism>
<dbReference type="InterPro" id="IPR005829">
    <property type="entry name" value="Sugar_transporter_CS"/>
</dbReference>
<dbReference type="Gene3D" id="1.20.1250.20">
    <property type="entry name" value="MFS general substrate transporter like domains"/>
    <property type="match status" value="2"/>
</dbReference>
<proteinExistence type="predicted"/>
<feature type="transmembrane region" description="Helical" evidence="6">
    <location>
        <begin position="326"/>
        <end position="346"/>
    </location>
</feature>
<accession>A0ABS8YIM1</accession>
<dbReference type="RefSeq" id="WP_233697149.1">
    <property type="nucleotide sequence ID" value="NZ_JAJNBZ010000009.1"/>
</dbReference>
<feature type="transmembrane region" description="Helical" evidence="6">
    <location>
        <begin position="272"/>
        <end position="290"/>
    </location>
</feature>
<dbReference type="SUPFAM" id="SSF103473">
    <property type="entry name" value="MFS general substrate transporter"/>
    <property type="match status" value="1"/>
</dbReference>
<evidence type="ECO:0000256" key="4">
    <source>
        <dbReference type="ARBA" id="ARBA00022989"/>
    </source>
</evidence>
<feature type="transmembrane region" description="Helical" evidence="6">
    <location>
        <begin position="118"/>
        <end position="135"/>
    </location>
</feature>
<feature type="domain" description="Major facilitator superfamily (MFS) profile" evidence="7">
    <location>
        <begin position="27"/>
        <end position="412"/>
    </location>
</feature>
<dbReference type="InterPro" id="IPR011701">
    <property type="entry name" value="MFS"/>
</dbReference>
<feature type="transmembrane region" description="Helical" evidence="6">
    <location>
        <begin position="66"/>
        <end position="88"/>
    </location>
</feature>
<dbReference type="PANTHER" id="PTHR43129:SF1">
    <property type="entry name" value="FOSMIDOMYCIN RESISTANCE PROTEIN"/>
    <property type="match status" value="1"/>
</dbReference>
<evidence type="ECO:0000259" key="7">
    <source>
        <dbReference type="PROSITE" id="PS50850"/>
    </source>
</evidence>
<keyword evidence="2" id="KW-0813">Transport</keyword>
<gene>
    <name evidence="8" type="ORF">LQV63_13930</name>
</gene>
<evidence type="ECO:0000256" key="5">
    <source>
        <dbReference type="ARBA" id="ARBA00023136"/>
    </source>
</evidence>
<dbReference type="InterPro" id="IPR020846">
    <property type="entry name" value="MFS_dom"/>
</dbReference>